<gene>
    <name evidence="2" type="ORF">COLO4_32159</name>
</gene>
<proteinExistence type="predicted"/>
<evidence type="ECO:0000313" key="3">
    <source>
        <dbReference type="Proteomes" id="UP000187203"/>
    </source>
</evidence>
<comment type="caution">
    <text evidence="2">The sequence shown here is derived from an EMBL/GenBank/DDBJ whole genome shotgun (WGS) entry which is preliminary data.</text>
</comment>
<keyword evidence="3" id="KW-1185">Reference proteome</keyword>
<reference evidence="3" key="1">
    <citation type="submission" date="2013-09" db="EMBL/GenBank/DDBJ databases">
        <title>Corchorus olitorius genome sequencing.</title>
        <authorList>
            <person name="Alam M."/>
            <person name="Haque M.S."/>
            <person name="Islam M.S."/>
            <person name="Emdad E.M."/>
            <person name="Islam M.M."/>
            <person name="Ahmed B."/>
            <person name="Halim A."/>
            <person name="Hossen Q.M.M."/>
            <person name="Hossain M.Z."/>
            <person name="Ahmed R."/>
            <person name="Khan M.M."/>
            <person name="Islam R."/>
            <person name="Rashid M.M."/>
            <person name="Khan S.A."/>
            <person name="Rahman M.S."/>
            <person name="Alam M."/>
            <person name="Yahiya A.S."/>
            <person name="Khan M.S."/>
            <person name="Azam M.S."/>
            <person name="Haque T."/>
            <person name="Lashkar M.Z.H."/>
            <person name="Akhand A.I."/>
            <person name="Morshed G."/>
            <person name="Roy S."/>
            <person name="Uddin K.S."/>
            <person name="Rabeya T."/>
            <person name="Hossain A.S."/>
            <person name="Chowdhury A."/>
            <person name="Snigdha A.R."/>
            <person name="Mortoza M.S."/>
            <person name="Matin S.A."/>
            <person name="Hoque S.M.E."/>
            <person name="Islam M.K."/>
            <person name="Roy D.K."/>
            <person name="Haider R."/>
            <person name="Moosa M.M."/>
            <person name="Elias S.M."/>
            <person name="Hasan A.M."/>
            <person name="Jahan S."/>
            <person name="Shafiuddin M."/>
            <person name="Mahmood N."/>
            <person name="Shommy N.S."/>
        </authorList>
    </citation>
    <scope>NUCLEOTIDE SEQUENCE [LARGE SCALE GENOMIC DNA]</scope>
    <source>
        <strain evidence="3">cv. O-4</strain>
    </source>
</reference>
<dbReference type="Proteomes" id="UP000187203">
    <property type="component" value="Unassembled WGS sequence"/>
</dbReference>
<protein>
    <submittedName>
        <fullName evidence="2">Uncharacterized protein</fullName>
    </submittedName>
</protein>
<feature type="compositionally biased region" description="Acidic residues" evidence="1">
    <location>
        <begin position="25"/>
        <end position="50"/>
    </location>
</feature>
<feature type="region of interest" description="Disordered" evidence="1">
    <location>
        <begin position="1"/>
        <end position="53"/>
    </location>
</feature>
<dbReference type="AlphaFoldDB" id="A0A1R3H0R0"/>
<accession>A0A1R3H0R0</accession>
<organism evidence="2 3">
    <name type="scientific">Corchorus olitorius</name>
    <dbReference type="NCBI Taxonomy" id="93759"/>
    <lineage>
        <taxon>Eukaryota</taxon>
        <taxon>Viridiplantae</taxon>
        <taxon>Streptophyta</taxon>
        <taxon>Embryophyta</taxon>
        <taxon>Tracheophyta</taxon>
        <taxon>Spermatophyta</taxon>
        <taxon>Magnoliopsida</taxon>
        <taxon>eudicotyledons</taxon>
        <taxon>Gunneridae</taxon>
        <taxon>Pentapetalae</taxon>
        <taxon>rosids</taxon>
        <taxon>malvids</taxon>
        <taxon>Malvales</taxon>
        <taxon>Malvaceae</taxon>
        <taxon>Grewioideae</taxon>
        <taxon>Apeibeae</taxon>
        <taxon>Corchorus</taxon>
    </lineage>
</organism>
<evidence type="ECO:0000313" key="2">
    <source>
        <dbReference type="EMBL" id="OMO63943.1"/>
    </source>
</evidence>
<sequence>MARVSGGRYRNIRDIPEVPDFQNLAEEDDIDRSADEEDDPEDVYEDEPEDIGAAQQMRTVEAFTDFMQIMQDSQLRILETIKEMRPNGSTQTSHQNQDVNAPIGRQDDQTLSRASVDAPQHSAKGDKKSNHQTLVTVEDSQKHDY</sequence>
<dbReference type="EMBL" id="AWUE01021032">
    <property type="protein sequence ID" value="OMO63943.1"/>
    <property type="molecule type" value="Genomic_DNA"/>
</dbReference>
<feature type="compositionally biased region" description="Polar residues" evidence="1">
    <location>
        <begin position="87"/>
        <end position="99"/>
    </location>
</feature>
<name>A0A1R3H0R0_9ROSI</name>
<evidence type="ECO:0000256" key="1">
    <source>
        <dbReference type="SAM" id="MobiDB-lite"/>
    </source>
</evidence>
<feature type="region of interest" description="Disordered" evidence="1">
    <location>
        <begin position="81"/>
        <end position="145"/>
    </location>
</feature>